<accession>A0ABU8YG32</accession>
<dbReference type="InterPro" id="IPR029468">
    <property type="entry name" value="O-ag_pol_Wzy"/>
</dbReference>
<name>A0ABU8YG32_9CYAN</name>
<feature type="transmembrane region" description="Helical" evidence="1">
    <location>
        <begin position="12"/>
        <end position="37"/>
    </location>
</feature>
<feature type="transmembrane region" description="Helical" evidence="1">
    <location>
        <begin position="75"/>
        <end position="94"/>
    </location>
</feature>
<feature type="transmembrane region" description="Helical" evidence="1">
    <location>
        <begin position="274"/>
        <end position="293"/>
    </location>
</feature>
<feature type="transmembrane region" description="Helical" evidence="1">
    <location>
        <begin position="114"/>
        <end position="136"/>
    </location>
</feature>
<keyword evidence="1" id="KW-0812">Transmembrane</keyword>
<feature type="transmembrane region" description="Helical" evidence="1">
    <location>
        <begin position="157"/>
        <end position="181"/>
    </location>
</feature>
<dbReference type="Proteomes" id="UP001384579">
    <property type="component" value="Unassembled WGS sequence"/>
</dbReference>
<dbReference type="PROSITE" id="PS51257">
    <property type="entry name" value="PROKAR_LIPOPROTEIN"/>
    <property type="match status" value="1"/>
</dbReference>
<evidence type="ECO:0000256" key="1">
    <source>
        <dbReference type="SAM" id="Phobius"/>
    </source>
</evidence>
<feature type="transmembrane region" description="Helical" evidence="1">
    <location>
        <begin position="229"/>
        <end position="247"/>
    </location>
</feature>
<sequence length="488" mass="53698">MDTAKTVKLDQGSLIIILGQFCIHAILIISCILYEPLNFQTESLIYPSSCFLLLLTLWVFWSWSFITKSLFDPYILFFIAALLFNGGQIILEIFSLNENGILDNKFSTETILKTIFLVDIGLASFHLGALISAAKTRKINCSINNSKKATTNSTTTNTYLIGFCLLGISFFPAIVVLRQAISVVASGGYFGLYEQEIGTSFSAAPSVLAGFLVPSAIFILAGSKEKMKGRLISGCIIVIYSATKFFLGERNQAVMPLLAFASLWHKSISPLPKTFLLSTGSLIMFIVFPLVAATRNVSGKDRLSIDFLVETFSSINNPALTSLSEMGGSMMTVAHTIDLVPSIRGFQMGAEYFYALLTLMPNFFGKIHPTIARGIPDVWLVWEIEPEFAARGGSFGFSFIAEAYLNFGWFGAPIALGVMGFLFAKFTLWAARSGEAARMATVASYTSFFLFFARAESALVVRSLVWYSLCPYFSVCLLGWLKSNKLTR</sequence>
<dbReference type="EMBL" id="JBBLXS010000003">
    <property type="protein sequence ID" value="MEK0183319.1"/>
    <property type="molecule type" value="Genomic_DNA"/>
</dbReference>
<feature type="transmembrane region" description="Helical" evidence="1">
    <location>
        <begin position="459"/>
        <end position="481"/>
    </location>
</feature>
<proteinExistence type="predicted"/>
<evidence type="ECO:0000313" key="3">
    <source>
        <dbReference type="Proteomes" id="UP001384579"/>
    </source>
</evidence>
<comment type="caution">
    <text evidence="2">The sequence shown here is derived from an EMBL/GenBank/DDBJ whole genome shotgun (WGS) entry which is preliminary data.</text>
</comment>
<dbReference type="Pfam" id="PF14296">
    <property type="entry name" value="O-ag_pol_Wzy"/>
    <property type="match status" value="1"/>
</dbReference>
<reference evidence="2 3" key="1">
    <citation type="journal article" date="2020" name="Harmful Algae">
        <title>Molecular and morphological characterization of a novel dihydroanatoxin-a producing Microcoleus species (cyanobacteria) from the Russian River, California, USA.</title>
        <authorList>
            <person name="Conklin K.Y."/>
            <person name="Stancheva R."/>
            <person name="Otten T.G."/>
            <person name="Fadness R."/>
            <person name="Boyer G.L."/>
            <person name="Read B."/>
            <person name="Zhang X."/>
            <person name="Sheath R.G."/>
        </authorList>
    </citation>
    <scope>NUCLEOTIDE SEQUENCE [LARGE SCALE GENOMIC DNA]</scope>
    <source>
        <strain evidence="2 3">PTRS2</strain>
    </source>
</reference>
<dbReference type="RefSeq" id="WP_340520344.1">
    <property type="nucleotide sequence ID" value="NZ_JBBLXS010000003.1"/>
</dbReference>
<evidence type="ECO:0000313" key="2">
    <source>
        <dbReference type="EMBL" id="MEK0183319.1"/>
    </source>
</evidence>
<protein>
    <submittedName>
        <fullName evidence="2">O-antigen polysaccharide polymerase Wzy</fullName>
    </submittedName>
</protein>
<keyword evidence="3" id="KW-1185">Reference proteome</keyword>
<dbReference type="NCBIfam" id="TIGR04370">
    <property type="entry name" value="glyco_rpt_poly"/>
    <property type="match status" value="1"/>
</dbReference>
<organism evidence="2 3">
    <name type="scientific">Microcoleus anatoxicus PTRS2</name>
    <dbReference type="NCBI Taxonomy" id="2705321"/>
    <lineage>
        <taxon>Bacteria</taxon>
        <taxon>Bacillati</taxon>
        <taxon>Cyanobacteriota</taxon>
        <taxon>Cyanophyceae</taxon>
        <taxon>Oscillatoriophycideae</taxon>
        <taxon>Oscillatoriales</taxon>
        <taxon>Microcoleaceae</taxon>
        <taxon>Microcoleus</taxon>
        <taxon>Microcoleus anatoxicus</taxon>
    </lineage>
</organism>
<keyword evidence="1" id="KW-1133">Transmembrane helix</keyword>
<feature type="transmembrane region" description="Helical" evidence="1">
    <location>
        <begin position="403"/>
        <end position="424"/>
    </location>
</feature>
<keyword evidence="1" id="KW-0472">Membrane</keyword>
<feature type="transmembrane region" description="Helical" evidence="1">
    <location>
        <begin position="201"/>
        <end position="222"/>
    </location>
</feature>
<gene>
    <name evidence="2" type="primary">wzy</name>
    <name evidence="2" type="ORF">WMG39_00480</name>
</gene>
<feature type="transmembrane region" description="Helical" evidence="1">
    <location>
        <begin position="43"/>
        <end position="63"/>
    </location>
</feature>